<dbReference type="NCBIfam" id="TIGR01509">
    <property type="entry name" value="HAD-SF-IA-v3"/>
    <property type="match status" value="1"/>
</dbReference>
<sequence length="299" mass="33443">MEFENRYMQVERPKYDCLLFDLDDTLYPYSSGLATACGNNIKDYMVEKLGIDRSKIAELGNLLYKNYGTTMAGLRAIGYEFDYDDYHSFVHGRLPYENLKPDPVLRSLLLSLPIRKVIFTNADKVHAVKALSRLGLEDCFEGIICFETLNPIYKSAASDDEDDIQFTGSKSSSMTTSKNEIFDIVKYFSQANASTSALPKTPIVCKPSEHAIEKALKIGNINPQRTLFFEDSIRNIQAGKRVGLDTVLVGNSQRTKGADYALESIHNIREALPELWTARAVTSDASNYNKLAVETSVTA</sequence>
<protein>
    <submittedName>
        <fullName evidence="1">Uncharacterized protein</fullName>
    </submittedName>
</protein>
<dbReference type="EMBL" id="CP093350">
    <property type="protein sequence ID" value="WOH11089.1"/>
    <property type="molecule type" value="Genomic_DNA"/>
</dbReference>
<dbReference type="AlphaFoldDB" id="A0A175YJC9"/>
<dbReference type="OrthoDB" id="1065058at2759"/>
<dbReference type="Proteomes" id="UP000077755">
    <property type="component" value="Chromosome 8"/>
</dbReference>
<reference evidence="1" key="1">
    <citation type="journal article" date="2016" name="Nat. Genet.">
        <title>A high-quality carrot genome assembly provides new insights into carotenoid accumulation and asterid genome evolution.</title>
        <authorList>
            <person name="Iorizzo M."/>
            <person name="Ellison S."/>
            <person name="Senalik D."/>
            <person name="Zeng P."/>
            <person name="Satapoomin P."/>
            <person name="Huang J."/>
            <person name="Bowman M."/>
            <person name="Iovene M."/>
            <person name="Sanseverino W."/>
            <person name="Cavagnaro P."/>
            <person name="Yildiz M."/>
            <person name="Macko-Podgorni A."/>
            <person name="Moranska E."/>
            <person name="Grzebelus E."/>
            <person name="Grzebelus D."/>
            <person name="Ashrafi H."/>
            <person name="Zheng Z."/>
            <person name="Cheng S."/>
            <person name="Spooner D."/>
            <person name="Van Deynze A."/>
            <person name="Simon P."/>
        </authorList>
    </citation>
    <scope>NUCLEOTIDE SEQUENCE</scope>
    <source>
        <tissue evidence="1">Leaf</tissue>
    </source>
</reference>
<dbReference type="PANTHER" id="PTHR12725:SF82">
    <property type="entry name" value="HALOACID DEHALOGENASE-LIKE HYDROLASE (HAD) SUPERFAMILY PROTEIN"/>
    <property type="match status" value="1"/>
</dbReference>
<proteinExistence type="predicted"/>
<dbReference type="Gramene" id="KZM83826">
    <property type="protein sequence ID" value="KZM83826"/>
    <property type="gene ID" value="DCAR_028752"/>
</dbReference>
<dbReference type="InterPro" id="IPR041492">
    <property type="entry name" value="HAD_2"/>
</dbReference>
<dbReference type="KEGG" id="dcr:108197459"/>
<dbReference type="InterPro" id="IPR036412">
    <property type="entry name" value="HAD-like_sf"/>
</dbReference>
<dbReference type="Gene3D" id="3.40.50.1000">
    <property type="entry name" value="HAD superfamily/HAD-like"/>
    <property type="match status" value="1"/>
</dbReference>
<gene>
    <name evidence="1" type="ORF">DCAR_0830568</name>
</gene>
<evidence type="ECO:0000313" key="1">
    <source>
        <dbReference type="EMBL" id="WOH11089.1"/>
    </source>
</evidence>
<dbReference type="NCBIfam" id="TIGR01993">
    <property type="entry name" value="Pyr-5-nucltdase"/>
    <property type="match status" value="1"/>
</dbReference>
<dbReference type="SFLD" id="SFLDG01132">
    <property type="entry name" value="C1.5.3:_5'-Nucleotidase_Like"/>
    <property type="match status" value="1"/>
</dbReference>
<evidence type="ECO:0000313" key="2">
    <source>
        <dbReference type="Proteomes" id="UP000077755"/>
    </source>
</evidence>
<dbReference type="InterPro" id="IPR023214">
    <property type="entry name" value="HAD_sf"/>
</dbReference>
<accession>A0A175YJC9</accession>
<reference evidence="1" key="2">
    <citation type="submission" date="2022-03" db="EMBL/GenBank/DDBJ databases">
        <title>Draft title - Genomic analysis of global carrot germplasm unveils the trajectory of domestication and the origin of high carotenoid orange carrot.</title>
        <authorList>
            <person name="Iorizzo M."/>
            <person name="Ellison S."/>
            <person name="Senalik D."/>
            <person name="Macko-Podgorni A."/>
            <person name="Grzebelus D."/>
            <person name="Bostan H."/>
            <person name="Rolling W."/>
            <person name="Curaba J."/>
            <person name="Simon P."/>
        </authorList>
    </citation>
    <scope>NUCLEOTIDE SEQUENCE</scope>
    <source>
        <tissue evidence="1">Leaf</tissue>
    </source>
</reference>
<name>A0A175YJC9_DAUCS</name>
<dbReference type="OMA" id="IWEEEDT"/>
<dbReference type="Pfam" id="PF13419">
    <property type="entry name" value="HAD_2"/>
    <property type="match status" value="1"/>
</dbReference>
<dbReference type="Gene3D" id="1.10.150.450">
    <property type="match status" value="1"/>
</dbReference>
<dbReference type="InterPro" id="IPR010237">
    <property type="entry name" value="Pyr-5-nucltdase"/>
</dbReference>
<dbReference type="PANTHER" id="PTHR12725">
    <property type="entry name" value="HALOACID DEHALOGENASE-LIKE HYDROLASE"/>
    <property type="match status" value="1"/>
</dbReference>
<organism evidence="1 2">
    <name type="scientific">Daucus carota subsp. sativus</name>
    <name type="common">Carrot</name>
    <dbReference type="NCBI Taxonomy" id="79200"/>
    <lineage>
        <taxon>Eukaryota</taxon>
        <taxon>Viridiplantae</taxon>
        <taxon>Streptophyta</taxon>
        <taxon>Embryophyta</taxon>
        <taxon>Tracheophyta</taxon>
        <taxon>Spermatophyta</taxon>
        <taxon>Magnoliopsida</taxon>
        <taxon>eudicotyledons</taxon>
        <taxon>Gunneridae</taxon>
        <taxon>Pentapetalae</taxon>
        <taxon>asterids</taxon>
        <taxon>campanulids</taxon>
        <taxon>Apiales</taxon>
        <taxon>Apiaceae</taxon>
        <taxon>Apioideae</taxon>
        <taxon>Scandiceae</taxon>
        <taxon>Daucinae</taxon>
        <taxon>Daucus</taxon>
        <taxon>Daucus sect. Daucus</taxon>
    </lineage>
</organism>
<dbReference type="SUPFAM" id="SSF56784">
    <property type="entry name" value="HAD-like"/>
    <property type="match status" value="1"/>
</dbReference>
<dbReference type="SFLD" id="SFLDG01129">
    <property type="entry name" value="C1.5:_HAD__Beta-PGM__Phosphata"/>
    <property type="match status" value="1"/>
</dbReference>
<dbReference type="SFLD" id="SFLDS00003">
    <property type="entry name" value="Haloacid_Dehalogenase"/>
    <property type="match status" value="1"/>
</dbReference>
<dbReference type="InterPro" id="IPR006439">
    <property type="entry name" value="HAD-SF_hydro_IA"/>
</dbReference>
<keyword evidence="2" id="KW-1185">Reference proteome</keyword>